<dbReference type="CDD" id="cd06223">
    <property type="entry name" value="PRTases_typeI"/>
    <property type="match status" value="1"/>
</dbReference>
<evidence type="ECO:0000313" key="2">
    <source>
        <dbReference type="EMBL" id="TVU71990.1"/>
    </source>
</evidence>
<dbReference type="EMBL" id="VNFH01000003">
    <property type="protein sequence ID" value="TVU71990.1"/>
    <property type="molecule type" value="Genomic_DNA"/>
</dbReference>
<feature type="domain" description="Phosphoribosyltransferase" evidence="1">
    <location>
        <begin position="34"/>
        <end position="146"/>
    </location>
</feature>
<dbReference type="SUPFAM" id="SSF53271">
    <property type="entry name" value="PRTase-like"/>
    <property type="match status" value="1"/>
</dbReference>
<dbReference type="GO" id="GO:0004845">
    <property type="term" value="F:uracil phosphoribosyltransferase activity"/>
    <property type="evidence" value="ECO:0007669"/>
    <property type="project" value="UniProtKB-EC"/>
</dbReference>
<accession>A0A558HS84</accession>
<dbReference type="EC" id="2.4.2.9" evidence="2"/>
<keyword evidence="2" id="KW-0808">Transferase</keyword>
<dbReference type="InterPro" id="IPR029057">
    <property type="entry name" value="PRTase-like"/>
</dbReference>
<name>A0A558HS84_9GAMM</name>
<protein>
    <submittedName>
        <fullName evidence="2">Bifunctional pyr operon transcriptional regulator/uracil phosphoribosyltransferase PyrR</fullName>
        <ecNumber evidence="2">2.4.2.9</ecNumber>
    </submittedName>
</protein>
<dbReference type="STRING" id="553385.GCA_000591415_01315"/>
<dbReference type="OrthoDB" id="9802227at2"/>
<gene>
    <name evidence="2" type="primary">pyrR</name>
    <name evidence="2" type="ORF">FQP86_05550</name>
</gene>
<dbReference type="RefSeq" id="WP_035159275.1">
    <property type="nucleotide sequence ID" value="NZ_CAWOWR010000087.1"/>
</dbReference>
<dbReference type="Gene3D" id="3.40.50.2020">
    <property type="match status" value="1"/>
</dbReference>
<dbReference type="InterPro" id="IPR000836">
    <property type="entry name" value="PRTase_dom"/>
</dbReference>
<organism evidence="2 3">
    <name type="scientific">Cobetia crustatorum</name>
    <dbReference type="NCBI Taxonomy" id="553385"/>
    <lineage>
        <taxon>Bacteria</taxon>
        <taxon>Pseudomonadati</taxon>
        <taxon>Pseudomonadota</taxon>
        <taxon>Gammaproteobacteria</taxon>
        <taxon>Oceanospirillales</taxon>
        <taxon>Halomonadaceae</taxon>
        <taxon>Cobetia</taxon>
    </lineage>
</organism>
<sequence length="182" mass="20270">MQESEVRDEYETLPDVEALLESMTEELELLFERREIDRERLIPIGIHTGGVWVAQALRERLGLPAPLATLDIGFWRDDFGHKGLPDAGQGSQLPDIENRDLLLVDDVLMSGRTVRAALNELFDYGRPRRVLLACLLELPGRELPVQPDALGASLALEPGKRIKLEGPQNLRLTLVDTGESVA</sequence>
<dbReference type="PANTHER" id="PTHR11608:SF0">
    <property type="entry name" value="BIFUNCTIONAL PROTEIN PYRR"/>
    <property type="match status" value="1"/>
</dbReference>
<evidence type="ECO:0000313" key="3">
    <source>
        <dbReference type="Proteomes" id="UP000319941"/>
    </source>
</evidence>
<comment type="caution">
    <text evidence="2">The sequence shown here is derived from an EMBL/GenBank/DDBJ whole genome shotgun (WGS) entry which is preliminary data.</text>
</comment>
<evidence type="ECO:0000259" key="1">
    <source>
        <dbReference type="Pfam" id="PF00156"/>
    </source>
</evidence>
<dbReference type="AlphaFoldDB" id="A0A558HS84"/>
<dbReference type="Pfam" id="PF00156">
    <property type="entry name" value="Pribosyltran"/>
    <property type="match status" value="1"/>
</dbReference>
<reference evidence="2 3" key="1">
    <citation type="submission" date="2019-07" db="EMBL/GenBank/DDBJ databases">
        <title>Diversity of Bacteria from Kongsfjorden, Arctic.</title>
        <authorList>
            <person name="Yu Y."/>
        </authorList>
    </citation>
    <scope>NUCLEOTIDE SEQUENCE [LARGE SCALE GENOMIC DNA]</scope>
    <source>
        <strain evidence="2 3">SM1923</strain>
    </source>
</reference>
<proteinExistence type="predicted"/>
<dbReference type="PANTHER" id="PTHR11608">
    <property type="entry name" value="BIFUNCTIONAL PROTEIN PYRR"/>
    <property type="match status" value="1"/>
</dbReference>
<keyword evidence="3" id="KW-1185">Reference proteome</keyword>
<dbReference type="NCBIfam" id="NF003545">
    <property type="entry name" value="PRK05205.1-1"/>
    <property type="match status" value="1"/>
</dbReference>
<dbReference type="InterPro" id="IPR050137">
    <property type="entry name" value="PyrR_bifunctional"/>
</dbReference>
<dbReference type="Proteomes" id="UP000319941">
    <property type="component" value="Unassembled WGS sequence"/>
</dbReference>
<keyword evidence="2" id="KW-0328">Glycosyltransferase</keyword>